<dbReference type="Proteomes" id="UP000276133">
    <property type="component" value="Unassembled WGS sequence"/>
</dbReference>
<protein>
    <submittedName>
        <fullName evidence="1">Uncharacterized protein</fullName>
    </submittedName>
</protein>
<keyword evidence="2" id="KW-1185">Reference proteome</keyword>
<evidence type="ECO:0000313" key="2">
    <source>
        <dbReference type="Proteomes" id="UP000276133"/>
    </source>
</evidence>
<organism evidence="1 2">
    <name type="scientific">Brachionus plicatilis</name>
    <name type="common">Marine rotifer</name>
    <name type="synonym">Brachionus muelleri</name>
    <dbReference type="NCBI Taxonomy" id="10195"/>
    <lineage>
        <taxon>Eukaryota</taxon>
        <taxon>Metazoa</taxon>
        <taxon>Spiralia</taxon>
        <taxon>Gnathifera</taxon>
        <taxon>Rotifera</taxon>
        <taxon>Eurotatoria</taxon>
        <taxon>Monogononta</taxon>
        <taxon>Pseudotrocha</taxon>
        <taxon>Ploima</taxon>
        <taxon>Brachionidae</taxon>
        <taxon>Brachionus</taxon>
    </lineage>
</organism>
<reference evidence="1 2" key="1">
    <citation type="journal article" date="2018" name="Sci. Rep.">
        <title>Genomic signatures of local adaptation to the degree of environmental predictability in rotifers.</title>
        <authorList>
            <person name="Franch-Gras L."/>
            <person name="Hahn C."/>
            <person name="Garcia-Roger E.M."/>
            <person name="Carmona M.J."/>
            <person name="Serra M."/>
            <person name="Gomez A."/>
        </authorList>
    </citation>
    <scope>NUCLEOTIDE SEQUENCE [LARGE SCALE GENOMIC DNA]</scope>
    <source>
        <strain evidence="1">HYR1</strain>
    </source>
</reference>
<dbReference type="EMBL" id="REGN01008209">
    <property type="protein sequence ID" value="RNA04165.1"/>
    <property type="molecule type" value="Genomic_DNA"/>
</dbReference>
<dbReference type="AlphaFoldDB" id="A0A3M7PZF8"/>
<name>A0A3M7PZF8_BRAPC</name>
<evidence type="ECO:0000313" key="1">
    <source>
        <dbReference type="EMBL" id="RNA04165.1"/>
    </source>
</evidence>
<comment type="caution">
    <text evidence="1">The sequence shown here is derived from an EMBL/GenBank/DDBJ whole genome shotgun (WGS) entry which is preliminary data.</text>
</comment>
<gene>
    <name evidence="1" type="ORF">BpHYR1_007438</name>
</gene>
<proteinExistence type="predicted"/>
<accession>A0A3M7PZF8</accession>
<sequence>MDNLDDSENQYSKEPLDYFKERFAMKIYHSTTVNKEFETLEKNYKKMLLNDQLKKNKSIND</sequence>